<dbReference type="EMBL" id="JABELV010000161">
    <property type="protein sequence ID" value="KAG7528987.1"/>
    <property type="molecule type" value="Genomic_DNA"/>
</dbReference>
<evidence type="ECO:0000256" key="2">
    <source>
        <dbReference type="SAM" id="MobiDB-lite"/>
    </source>
</evidence>
<dbReference type="InterPro" id="IPR007590">
    <property type="entry name" value="Saf4/Yju2"/>
</dbReference>
<protein>
    <recommendedName>
        <fullName evidence="5">Coiled-coil domain-containing protein 130</fullName>
    </recommendedName>
</protein>
<evidence type="ECO:0000313" key="4">
    <source>
        <dbReference type="Proteomes" id="UP000812966"/>
    </source>
</evidence>
<dbReference type="AlphaFoldDB" id="A0A8K0JG41"/>
<dbReference type="GO" id="GO:0071014">
    <property type="term" value="C:post-mRNA release spliceosomal complex"/>
    <property type="evidence" value="ECO:0007669"/>
    <property type="project" value="TreeGrafter"/>
</dbReference>
<sequence>MQGFNKYYPPDYDSRETSTLNSYRGVHALGVRAKHIDKGILIVRFELPFNIWCGHCNSHLGAGVRYNAQKRKVGEYYSTAIYAFRCKCHLCSGWFEIRTDPKNARYIVEEGARAQEQDWDPEENGGYRAHDTEGPSAAEPPADAFQALEKSTTQATQAQSKSDRIEALAKLSYRQTSDPYTMSQHLRQRLREEKRVERDRLRVDEDVMSKYGLGMGLEGKGLVRLEPGEAEEEYERARARRSTHAGAVSSRKRVGDWSTTLRRNTVERYNPFDQTTRTSRATTSTSSEINRVGRGRAGSVRISGSKLVPVAVPKTKTRSMGIQTALGGLAGYGSDEDEEEGES</sequence>
<evidence type="ECO:0000313" key="3">
    <source>
        <dbReference type="EMBL" id="KAG7528987.1"/>
    </source>
</evidence>
<comment type="caution">
    <text evidence="3">The sequence shown here is derived from an EMBL/GenBank/DDBJ whole genome shotgun (WGS) entry which is preliminary data.</text>
</comment>
<gene>
    <name evidence="3" type="ORF">FFLO_05845</name>
</gene>
<dbReference type="Pfam" id="PF04502">
    <property type="entry name" value="Saf4_Yju2"/>
    <property type="match status" value="1"/>
</dbReference>
<feature type="region of interest" description="Disordered" evidence="2">
    <location>
        <begin position="113"/>
        <end position="140"/>
    </location>
</feature>
<dbReference type="PANTHER" id="PTHR12111">
    <property type="entry name" value="SPLICING FACTOR YJU2"/>
    <property type="match status" value="1"/>
</dbReference>
<dbReference type="PANTHER" id="PTHR12111:SF2">
    <property type="entry name" value="SPLICING FACTOR YJU2B-RELATED"/>
    <property type="match status" value="1"/>
</dbReference>
<evidence type="ECO:0008006" key="5">
    <source>
        <dbReference type="Google" id="ProtNLM"/>
    </source>
</evidence>
<organism evidence="3 4">
    <name type="scientific">Filobasidium floriforme</name>
    <dbReference type="NCBI Taxonomy" id="5210"/>
    <lineage>
        <taxon>Eukaryota</taxon>
        <taxon>Fungi</taxon>
        <taxon>Dikarya</taxon>
        <taxon>Basidiomycota</taxon>
        <taxon>Agaricomycotina</taxon>
        <taxon>Tremellomycetes</taxon>
        <taxon>Filobasidiales</taxon>
        <taxon>Filobasidiaceae</taxon>
        <taxon>Filobasidium</taxon>
    </lineage>
</organism>
<reference evidence="3" key="1">
    <citation type="submission" date="2020-04" db="EMBL/GenBank/DDBJ databases">
        <title>Analysis of mating type loci in Filobasidium floriforme.</title>
        <authorList>
            <person name="Nowrousian M."/>
        </authorList>
    </citation>
    <scope>NUCLEOTIDE SEQUENCE</scope>
    <source>
        <strain evidence="3">CBS 6242</strain>
    </source>
</reference>
<evidence type="ECO:0000256" key="1">
    <source>
        <dbReference type="ARBA" id="ARBA00005595"/>
    </source>
</evidence>
<name>A0A8K0JG41_9TREE</name>
<keyword evidence="4" id="KW-1185">Reference proteome</keyword>
<dbReference type="GO" id="GO:0000398">
    <property type="term" value="P:mRNA splicing, via spliceosome"/>
    <property type="evidence" value="ECO:0007669"/>
    <property type="project" value="InterPro"/>
</dbReference>
<dbReference type="GO" id="GO:0005684">
    <property type="term" value="C:U2-type spliceosomal complex"/>
    <property type="evidence" value="ECO:0007669"/>
    <property type="project" value="TreeGrafter"/>
</dbReference>
<dbReference type="Proteomes" id="UP000812966">
    <property type="component" value="Unassembled WGS sequence"/>
</dbReference>
<comment type="similarity">
    <text evidence="1">Belongs to the CWC16 family.</text>
</comment>
<accession>A0A8K0JG41</accession>
<proteinExistence type="inferred from homology"/>